<dbReference type="Proteomes" id="UP000606274">
    <property type="component" value="Unassembled WGS sequence"/>
</dbReference>
<gene>
    <name evidence="8" type="ORF">HF521_018713</name>
</gene>
<dbReference type="InterPro" id="IPR039294">
    <property type="entry name" value="EIF1AD"/>
</dbReference>
<comment type="caution">
    <text evidence="8">The sequence shown here is derived from an EMBL/GenBank/DDBJ whole genome shotgun (WGS) entry which is preliminary data.</text>
</comment>
<protein>
    <recommendedName>
        <fullName evidence="2">Probable RNA-binding protein EIF1AD</fullName>
    </recommendedName>
    <alternativeName>
        <fullName evidence="4">Eukaryotic translation initiation factor 1A domain-containing protein</fullName>
    </alternativeName>
</protein>
<proteinExistence type="inferred from homology"/>
<dbReference type="GO" id="GO:0003723">
    <property type="term" value="F:RNA binding"/>
    <property type="evidence" value="ECO:0007669"/>
    <property type="project" value="UniProtKB-KW"/>
</dbReference>
<comment type="similarity">
    <text evidence="1">Belongs to the EIF1AD family.</text>
</comment>
<dbReference type="PANTHER" id="PTHR21641:SF0">
    <property type="entry name" value="RNA-BINDING PROTEIN EIF1AD-RELATED"/>
    <property type="match status" value="1"/>
</dbReference>
<dbReference type="Pfam" id="PF01176">
    <property type="entry name" value="eIF-1a"/>
    <property type="match status" value="1"/>
</dbReference>
<evidence type="ECO:0000313" key="9">
    <source>
        <dbReference type="Proteomes" id="UP000606274"/>
    </source>
</evidence>
<feature type="compositionally biased region" description="Basic and acidic residues" evidence="6">
    <location>
        <begin position="114"/>
        <end position="128"/>
    </location>
</feature>
<dbReference type="PROSITE" id="PS50832">
    <property type="entry name" value="S1_IF1_TYPE"/>
    <property type="match status" value="1"/>
</dbReference>
<evidence type="ECO:0000256" key="6">
    <source>
        <dbReference type="SAM" id="MobiDB-lite"/>
    </source>
</evidence>
<evidence type="ECO:0000259" key="7">
    <source>
        <dbReference type="PROSITE" id="PS50832"/>
    </source>
</evidence>
<dbReference type="SUPFAM" id="SSF50249">
    <property type="entry name" value="Nucleic acid-binding proteins"/>
    <property type="match status" value="1"/>
</dbReference>
<evidence type="ECO:0000256" key="4">
    <source>
        <dbReference type="ARBA" id="ARBA00031998"/>
    </source>
</evidence>
<evidence type="ECO:0000256" key="3">
    <source>
        <dbReference type="ARBA" id="ARBA00022884"/>
    </source>
</evidence>
<feature type="domain" description="S1-like" evidence="7">
    <location>
        <begin position="35"/>
        <end position="89"/>
    </location>
</feature>
<dbReference type="PANTHER" id="PTHR21641">
    <property type="entry name" value="TRANSLATION INITIATION FACTOR-RELATED"/>
    <property type="match status" value="1"/>
</dbReference>
<dbReference type="InterPro" id="IPR001253">
    <property type="entry name" value="TIF_eIF-1A"/>
</dbReference>
<sequence>MSKATKRKHVVKEVLEDYITPNEQQQIMRIMGSNGNNLHQAVTESGEKFLLSMPTKFRKNIWIKRGDFVIVDPIEEGDKVKGEISFILYRDHIDYLRKLNIWPTGFEVAGGKEQIQKKAQRDDTKSKEENEEDECSSSDSEDDRDLFVNTNRTNVQYSESDDSDKDEEEEHED</sequence>
<dbReference type="InterPro" id="IPR012340">
    <property type="entry name" value="NA-bd_OB-fold"/>
</dbReference>
<keyword evidence="3" id="KW-0694">RNA-binding</keyword>
<dbReference type="SMART" id="SM00652">
    <property type="entry name" value="eIF1a"/>
    <property type="match status" value="1"/>
</dbReference>
<keyword evidence="5" id="KW-0648">Protein biosynthesis</keyword>
<evidence type="ECO:0000256" key="5">
    <source>
        <dbReference type="PROSITE-ProRule" id="PRU00181"/>
    </source>
</evidence>
<dbReference type="InterPro" id="IPR006196">
    <property type="entry name" value="RNA-binding_domain_S1_IF1"/>
</dbReference>
<keyword evidence="5" id="KW-0396">Initiation factor</keyword>
<feature type="compositionally biased region" description="Acidic residues" evidence="6">
    <location>
        <begin position="129"/>
        <end position="144"/>
    </location>
</feature>
<dbReference type="EMBL" id="JABFDY010000005">
    <property type="protein sequence ID" value="KAF7707495.1"/>
    <property type="molecule type" value="Genomic_DNA"/>
</dbReference>
<dbReference type="GO" id="GO:0003743">
    <property type="term" value="F:translation initiation factor activity"/>
    <property type="evidence" value="ECO:0007669"/>
    <property type="project" value="UniProtKB-UniRule"/>
</dbReference>
<evidence type="ECO:0000256" key="2">
    <source>
        <dbReference type="ARBA" id="ARBA00020989"/>
    </source>
</evidence>
<feature type="compositionally biased region" description="Polar residues" evidence="6">
    <location>
        <begin position="148"/>
        <end position="157"/>
    </location>
</feature>
<dbReference type="Gene3D" id="2.40.50.140">
    <property type="entry name" value="Nucleic acid-binding proteins"/>
    <property type="match status" value="1"/>
</dbReference>
<feature type="compositionally biased region" description="Acidic residues" evidence="6">
    <location>
        <begin position="159"/>
        <end position="173"/>
    </location>
</feature>
<name>A0A8T0BKM9_SILME</name>
<dbReference type="AlphaFoldDB" id="A0A8T0BKM9"/>
<keyword evidence="9" id="KW-1185">Reference proteome</keyword>
<dbReference type="GO" id="GO:0005634">
    <property type="term" value="C:nucleus"/>
    <property type="evidence" value="ECO:0007669"/>
    <property type="project" value="TreeGrafter"/>
</dbReference>
<reference evidence="8" key="1">
    <citation type="submission" date="2020-08" db="EMBL/GenBank/DDBJ databases">
        <title>Chromosome-level assembly of Southern catfish (Silurus meridionalis) provides insights into visual adaptation to the nocturnal and benthic lifestyles.</title>
        <authorList>
            <person name="Zhang Y."/>
            <person name="Wang D."/>
            <person name="Peng Z."/>
        </authorList>
    </citation>
    <scope>NUCLEOTIDE SEQUENCE</scope>
    <source>
        <strain evidence="8">SWU-2019-XX</strain>
        <tissue evidence="8">Muscle</tissue>
    </source>
</reference>
<evidence type="ECO:0000313" key="8">
    <source>
        <dbReference type="EMBL" id="KAF7707495.1"/>
    </source>
</evidence>
<evidence type="ECO:0000256" key="1">
    <source>
        <dbReference type="ARBA" id="ARBA00007340"/>
    </source>
</evidence>
<dbReference type="OrthoDB" id="1738325at2759"/>
<organism evidence="8 9">
    <name type="scientific">Silurus meridionalis</name>
    <name type="common">Southern catfish</name>
    <name type="synonym">Silurus soldatovi meridionalis</name>
    <dbReference type="NCBI Taxonomy" id="175797"/>
    <lineage>
        <taxon>Eukaryota</taxon>
        <taxon>Metazoa</taxon>
        <taxon>Chordata</taxon>
        <taxon>Craniata</taxon>
        <taxon>Vertebrata</taxon>
        <taxon>Euteleostomi</taxon>
        <taxon>Actinopterygii</taxon>
        <taxon>Neopterygii</taxon>
        <taxon>Teleostei</taxon>
        <taxon>Ostariophysi</taxon>
        <taxon>Siluriformes</taxon>
        <taxon>Siluridae</taxon>
        <taxon>Silurus</taxon>
    </lineage>
</organism>
<accession>A0A8T0BKM9</accession>
<feature type="region of interest" description="Disordered" evidence="6">
    <location>
        <begin position="111"/>
        <end position="173"/>
    </location>
</feature>